<dbReference type="SUPFAM" id="SSF52266">
    <property type="entry name" value="SGNH hydrolase"/>
    <property type="match status" value="2"/>
</dbReference>
<dbReference type="Gene3D" id="3.40.50.1110">
    <property type="entry name" value="SGNH hydrolase"/>
    <property type="match status" value="2"/>
</dbReference>
<dbReference type="EMBL" id="CP003811">
    <property type="protein sequence ID" value="AIQ89148.1"/>
    <property type="molecule type" value="Genomic_DNA"/>
</dbReference>
<dbReference type="GO" id="GO:0004622">
    <property type="term" value="F:phosphatidylcholine lysophospholipase activity"/>
    <property type="evidence" value="ECO:0007669"/>
    <property type="project" value="TreeGrafter"/>
</dbReference>
<organism evidence="2 3">
    <name type="scientific">Methylobacterium oryzae CBMB20</name>
    <dbReference type="NCBI Taxonomy" id="693986"/>
    <lineage>
        <taxon>Bacteria</taxon>
        <taxon>Pseudomonadati</taxon>
        <taxon>Pseudomonadota</taxon>
        <taxon>Alphaproteobacteria</taxon>
        <taxon>Hyphomicrobiales</taxon>
        <taxon>Methylobacteriaceae</taxon>
        <taxon>Methylobacterium</taxon>
    </lineage>
</organism>
<dbReference type="KEGG" id="mor:MOC_1393"/>
<accession>A0A089NTH5</accession>
<dbReference type="Proteomes" id="UP000029492">
    <property type="component" value="Chromosome"/>
</dbReference>
<sequence length="551" mass="61262">MSAPAQDKPLFPFGPILFFGDSVTADLTAETPPLFSGPQTVARGIGGQSTRDMVRRLRSDIALYGARGLHLIAGRDDILNRDRAPSLDRIVADIAAMLQDARDLYVRTWVGSIPPVDPAAPGAAGLPVSLIRDVNAWLRDHVGTYGAHFVDYDAVLATETGALRPGFSDDGLRLNAAGYAALRDAMMAALTAPGVEQIWAPPESEDAVRRRKFLHHFGYLDSNTRYPSPFIQFAGKPGASHYGVPFDADGFLNAAPIVERKPQGETRILVVGDSTTIDGGDIANTLPGRLERILRAEGLDSAKVYNFGVMSSCLTQMTHLIWSRLVTYAPDAILVLSGSTDLFQPWTYDPRPGHPYNAFITQRLYDHFFDTHDPRAREDGLSYEALITLIYEELKRLRAEVGWQSPGWEDAIIHHYALAAHRLTKLSHDHQVPILSVLQPTILRKRHLTEAERGVASGAFLAYLDRQYAKLEAFTAQLAARRPYRRTFTALDLSGIFRDREEGTFYDIVHYDDPAREIVATRLAVEVRRLLAQPRSPMARVRRFLTGGRRR</sequence>
<dbReference type="InterPro" id="IPR051532">
    <property type="entry name" value="Ester_Hydrolysis_Enzymes"/>
</dbReference>
<evidence type="ECO:0000259" key="1">
    <source>
        <dbReference type="Pfam" id="PF13472"/>
    </source>
</evidence>
<dbReference type="PANTHER" id="PTHR30383">
    <property type="entry name" value="THIOESTERASE 1/PROTEASE 1/LYSOPHOSPHOLIPASE L1"/>
    <property type="match status" value="1"/>
</dbReference>
<dbReference type="RefSeq" id="WP_043756245.1">
    <property type="nucleotide sequence ID" value="NZ_CP003811.1"/>
</dbReference>
<evidence type="ECO:0000313" key="3">
    <source>
        <dbReference type="Proteomes" id="UP000029492"/>
    </source>
</evidence>
<dbReference type="InterPro" id="IPR036514">
    <property type="entry name" value="SGNH_hydro_sf"/>
</dbReference>
<dbReference type="InterPro" id="IPR013830">
    <property type="entry name" value="SGNH_hydro"/>
</dbReference>
<dbReference type="PANTHER" id="PTHR30383:SF5">
    <property type="entry name" value="SGNH HYDROLASE-TYPE ESTERASE DOMAIN-CONTAINING PROTEIN"/>
    <property type="match status" value="1"/>
</dbReference>
<dbReference type="Pfam" id="PF13472">
    <property type="entry name" value="Lipase_GDSL_2"/>
    <property type="match status" value="1"/>
</dbReference>
<keyword evidence="3" id="KW-1185">Reference proteome</keyword>
<gene>
    <name evidence="2" type="ORF">MOC_1393</name>
</gene>
<evidence type="ECO:0000313" key="2">
    <source>
        <dbReference type="EMBL" id="AIQ89148.1"/>
    </source>
</evidence>
<reference evidence="2 3" key="1">
    <citation type="journal article" date="2014" name="PLoS ONE">
        <title>Genome Information of Methylobacterium oryzae, a Plant-Probiotic Methylotroph in the Phyllosphere.</title>
        <authorList>
            <person name="Kwak M.J."/>
            <person name="Jeong H."/>
            <person name="Madhaiyan M."/>
            <person name="Lee Y."/>
            <person name="Sa T.M."/>
            <person name="Oh T.K."/>
            <person name="Kim J.F."/>
        </authorList>
    </citation>
    <scope>NUCLEOTIDE SEQUENCE [LARGE SCALE GENOMIC DNA]</scope>
    <source>
        <strain evidence="2 3">CBMB20</strain>
    </source>
</reference>
<dbReference type="HOGENOM" id="CLU_493324_0_0_5"/>
<feature type="domain" description="SGNH hydrolase-type esterase" evidence="1">
    <location>
        <begin position="18"/>
        <end position="181"/>
    </location>
</feature>
<dbReference type="eggNOG" id="COG2755">
    <property type="taxonomic scope" value="Bacteria"/>
</dbReference>
<proteinExistence type="predicted"/>
<protein>
    <submittedName>
        <fullName evidence="2">G-D-S-L family Lipolytic protein</fullName>
    </submittedName>
</protein>
<dbReference type="AlphaFoldDB" id="A0A089NTH5"/>
<name>A0A089NTH5_9HYPH</name>
<dbReference type="STRING" id="693986.MOC_1393"/>